<evidence type="ECO:0000313" key="7">
    <source>
        <dbReference type="Ensembl" id="ENSCCRP00020113045.1"/>
    </source>
</evidence>
<dbReference type="Gene3D" id="1.10.220.10">
    <property type="entry name" value="Annexin"/>
    <property type="match status" value="4"/>
</dbReference>
<dbReference type="Proteomes" id="UP000694701">
    <property type="component" value="Unplaced"/>
</dbReference>
<keyword evidence="2 6" id="KW-0677">Repeat</keyword>
<dbReference type="InterPro" id="IPR018252">
    <property type="entry name" value="Annexin_repeat_CS"/>
</dbReference>
<proteinExistence type="inferred from homology"/>
<evidence type="ECO:0000256" key="6">
    <source>
        <dbReference type="RuleBase" id="RU003540"/>
    </source>
</evidence>
<keyword evidence="3 6" id="KW-0106">Calcium</keyword>
<evidence type="ECO:0000256" key="5">
    <source>
        <dbReference type="ARBA" id="ARBA00023302"/>
    </source>
</evidence>
<gene>
    <name evidence="7" type="primary">LOC109062666</name>
</gene>
<dbReference type="PRINTS" id="PR00196">
    <property type="entry name" value="ANNEXIN"/>
</dbReference>
<dbReference type="InterPro" id="IPR001464">
    <property type="entry name" value="Annexin"/>
</dbReference>
<dbReference type="PROSITE" id="PS51897">
    <property type="entry name" value="ANNEXIN_2"/>
    <property type="match status" value="3"/>
</dbReference>
<dbReference type="SMART" id="SM00335">
    <property type="entry name" value="ANX"/>
    <property type="match status" value="4"/>
</dbReference>
<evidence type="ECO:0000256" key="3">
    <source>
        <dbReference type="ARBA" id="ARBA00022837"/>
    </source>
</evidence>
<sequence>MAMISEFLGQLTLQLGGGDPTYPTVVPEPNFDPDKDAARIETAIKTKGVDEQTIIDVLTKRTYNQRREIAFAYERRAKKDMISALKGALSGSLETVILGLMKSTAQYDASEIKASIKGLGTDEESLIEILCSRSNAELKEIKKVYKELFKKDLEKDVAGDTSGDFAKLLLALVEAKRDEPSSIIDYQKIDEDARALYDAGVKRKGTDVKCWISIMSERSVPHLQKAKKVFANCFNVHLIQFQCFENKQLYFANRLQDAMKSKGAKEKVLTRIIVSRCEVDLKKIRQEFKAHHGKSLYQTIAEHTKGDYLRALLSLCGGDD</sequence>
<dbReference type="PANTHER" id="PTHR10502">
    <property type="entry name" value="ANNEXIN"/>
    <property type="match status" value="1"/>
</dbReference>
<dbReference type="GO" id="GO:0005737">
    <property type="term" value="C:cytoplasm"/>
    <property type="evidence" value="ECO:0007669"/>
    <property type="project" value="TreeGrafter"/>
</dbReference>
<evidence type="ECO:0000256" key="2">
    <source>
        <dbReference type="ARBA" id="ARBA00022737"/>
    </source>
</evidence>
<dbReference type="SUPFAM" id="SSF47874">
    <property type="entry name" value="Annexin"/>
    <property type="match status" value="1"/>
</dbReference>
<accession>A0A8C2Q7Z9</accession>
<dbReference type="InterPro" id="IPR018502">
    <property type="entry name" value="Annexin_repeat"/>
</dbReference>
<dbReference type="PANTHER" id="PTHR10502:SF18">
    <property type="entry name" value="ANNEXIN A2-RELATED"/>
    <property type="match status" value="1"/>
</dbReference>
<reference evidence="7" key="1">
    <citation type="submission" date="2025-08" db="UniProtKB">
        <authorList>
            <consortium name="Ensembl"/>
        </authorList>
    </citation>
    <scope>IDENTIFICATION</scope>
</reference>
<dbReference type="GO" id="GO:0005544">
    <property type="term" value="F:calcium-dependent phospholipid binding"/>
    <property type="evidence" value="ECO:0007669"/>
    <property type="project" value="UniProtKB-KW"/>
</dbReference>
<dbReference type="GO" id="GO:0005886">
    <property type="term" value="C:plasma membrane"/>
    <property type="evidence" value="ECO:0007669"/>
    <property type="project" value="TreeGrafter"/>
</dbReference>
<dbReference type="PROSITE" id="PS00223">
    <property type="entry name" value="ANNEXIN_1"/>
    <property type="match status" value="1"/>
</dbReference>
<dbReference type="Pfam" id="PF00191">
    <property type="entry name" value="Annexin"/>
    <property type="match status" value="4"/>
</dbReference>
<name>A0A8C2Q7Z9_CYPCA</name>
<dbReference type="GO" id="GO:0012506">
    <property type="term" value="C:vesicle membrane"/>
    <property type="evidence" value="ECO:0007669"/>
    <property type="project" value="TreeGrafter"/>
</dbReference>
<dbReference type="GO" id="GO:0001786">
    <property type="term" value="F:phosphatidylserine binding"/>
    <property type="evidence" value="ECO:0007669"/>
    <property type="project" value="TreeGrafter"/>
</dbReference>
<evidence type="ECO:0000256" key="1">
    <source>
        <dbReference type="ARBA" id="ARBA00007831"/>
    </source>
</evidence>
<dbReference type="AlphaFoldDB" id="A0A8C2Q7Z9"/>
<dbReference type="Ensembl" id="ENSCCRT00020123378.1">
    <property type="protein sequence ID" value="ENSCCRP00020113045.1"/>
    <property type="gene ID" value="ENSCCRG00020051013.1"/>
</dbReference>
<comment type="similarity">
    <text evidence="1 6">Belongs to the annexin family.</text>
</comment>
<organism evidence="7 8">
    <name type="scientific">Cyprinus carpio</name>
    <name type="common">Common carp</name>
    <dbReference type="NCBI Taxonomy" id="7962"/>
    <lineage>
        <taxon>Eukaryota</taxon>
        <taxon>Metazoa</taxon>
        <taxon>Chordata</taxon>
        <taxon>Craniata</taxon>
        <taxon>Vertebrata</taxon>
        <taxon>Euteleostomi</taxon>
        <taxon>Actinopterygii</taxon>
        <taxon>Neopterygii</taxon>
        <taxon>Teleostei</taxon>
        <taxon>Ostariophysi</taxon>
        <taxon>Cypriniformes</taxon>
        <taxon>Cyprinidae</taxon>
        <taxon>Cyprininae</taxon>
        <taxon>Cyprinus</taxon>
    </lineage>
</organism>
<dbReference type="GO" id="GO:0005634">
    <property type="term" value="C:nucleus"/>
    <property type="evidence" value="ECO:0007669"/>
    <property type="project" value="TreeGrafter"/>
</dbReference>
<dbReference type="GO" id="GO:0005509">
    <property type="term" value="F:calcium ion binding"/>
    <property type="evidence" value="ECO:0007669"/>
    <property type="project" value="InterPro"/>
</dbReference>
<keyword evidence="5 6" id="KW-0111">Calcium/phospholipid-binding</keyword>
<protein>
    <recommendedName>
        <fullName evidence="6">Annexin</fullName>
    </recommendedName>
</protein>
<evidence type="ECO:0000313" key="8">
    <source>
        <dbReference type="Proteomes" id="UP000694701"/>
    </source>
</evidence>
<dbReference type="FunFam" id="1.10.220.10:FF:000007">
    <property type="entry name" value="Annexin"/>
    <property type="match status" value="1"/>
</dbReference>
<evidence type="ECO:0000256" key="4">
    <source>
        <dbReference type="ARBA" id="ARBA00023216"/>
    </source>
</evidence>
<dbReference type="FunFam" id="1.10.220.10:FF:000003">
    <property type="entry name" value="Annexin"/>
    <property type="match status" value="1"/>
</dbReference>
<dbReference type="FunFam" id="1.10.220.10:FF:000001">
    <property type="entry name" value="Annexin"/>
    <property type="match status" value="1"/>
</dbReference>
<keyword evidence="4 6" id="KW-0041">Annexin</keyword>
<dbReference type="InterPro" id="IPR037104">
    <property type="entry name" value="Annexin_sf"/>
</dbReference>
<comment type="domain">
    <text evidence="6">A pair of annexin repeats may form one binding site for calcium and phospholipid.</text>
</comment>